<keyword evidence="5" id="KW-0809">Transit peptide</keyword>
<dbReference type="PANTHER" id="PTHR31727">
    <property type="entry name" value="OLEOYL-ACYL CARRIER PROTEIN THIOESTERASE 1, CHLOROPLASTIC"/>
    <property type="match status" value="1"/>
</dbReference>
<keyword evidence="7" id="KW-0275">Fatty acid biosynthesis</keyword>
<accession>A0A316U227</accession>
<dbReference type="Pfam" id="PF20791">
    <property type="entry name" value="Acyl-ACP_TE_C"/>
    <property type="match status" value="1"/>
</dbReference>
<comment type="caution">
    <text evidence="10">The sequence shown here is derived from an EMBL/GenBank/DDBJ whole genome shotgun (WGS) entry which is preliminary data.</text>
</comment>
<keyword evidence="11" id="KW-1185">Reference proteome</keyword>
<gene>
    <name evidence="10" type="ORF">DDZ15_07740</name>
</gene>
<name>A0A316U227_9BACT</name>
<evidence type="ECO:0000256" key="6">
    <source>
        <dbReference type="ARBA" id="ARBA00023098"/>
    </source>
</evidence>
<dbReference type="InterPro" id="IPR002864">
    <property type="entry name" value="Acyl-ACP_thioesterase_NHD"/>
</dbReference>
<evidence type="ECO:0000313" key="10">
    <source>
        <dbReference type="EMBL" id="PWN07146.1"/>
    </source>
</evidence>
<reference evidence="10 11" key="1">
    <citation type="submission" date="2018-05" db="EMBL/GenBank/DDBJ databases">
        <title>Rhodohalobacter halophilus gen. nov., sp. nov., a moderately halophilic member of the family Balneolaceae.</title>
        <authorList>
            <person name="Liu Z.-W."/>
        </authorList>
    </citation>
    <scope>NUCLEOTIDE SEQUENCE [LARGE SCALE GENOMIC DNA]</scope>
    <source>
        <strain evidence="10 11">8A47</strain>
    </source>
</reference>
<evidence type="ECO:0000259" key="9">
    <source>
        <dbReference type="Pfam" id="PF20791"/>
    </source>
</evidence>
<feature type="domain" description="Acyl-ACP thioesterase N-terminal hotdog" evidence="8">
    <location>
        <begin position="10"/>
        <end position="135"/>
    </location>
</feature>
<evidence type="ECO:0000259" key="8">
    <source>
        <dbReference type="Pfam" id="PF01643"/>
    </source>
</evidence>
<dbReference type="Proteomes" id="UP000245533">
    <property type="component" value="Unassembled WGS sequence"/>
</dbReference>
<dbReference type="GO" id="GO:0000036">
    <property type="term" value="F:acyl carrier activity"/>
    <property type="evidence" value="ECO:0007669"/>
    <property type="project" value="TreeGrafter"/>
</dbReference>
<dbReference type="InterPro" id="IPR029069">
    <property type="entry name" value="HotDog_dom_sf"/>
</dbReference>
<dbReference type="PANTHER" id="PTHR31727:SF6">
    <property type="entry name" value="OLEOYL-ACYL CARRIER PROTEIN THIOESTERASE 1, CHLOROPLASTIC"/>
    <property type="match status" value="1"/>
</dbReference>
<sequence length="260" mass="29590">MNHDNSLQREYTVPFKVRSYEVDDRGRATTASICNYFQEAAGIHADHLQFDISQLRKEGLTWVLWKMNIHLYRYPSRWDEVIVKTRPSEGDGLRAMRDYELLDPDGQRLAAAVSQWMVLNLKTRRPVRLPGEILKLGLKEPSHIVEPDKKPLKTVPLSPEEETTPVTWVGKHHLDMNGHVNNVAYISWFTGYLSDSATNGRACRELNIQYMAECVEGDEIYIAQKAEQADSGVNVSQTLYKGKGDGEKFEPISAAVSVWL</sequence>
<keyword evidence="2" id="KW-0444">Lipid biosynthesis</keyword>
<dbReference type="InterPro" id="IPR045023">
    <property type="entry name" value="FATA/B"/>
</dbReference>
<keyword evidence="6" id="KW-0443">Lipid metabolism</keyword>
<evidence type="ECO:0000256" key="4">
    <source>
        <dbReference type="ARBA" id="ARBA00022832"/>
    </source>
</evidence>
<keyword evidence="4" id="KW-0276">Fatty acid metabolism</keyword>
<evidence type="ECO:0000256" key="1">
    <source>
        <dbReference type="ARBA" id="ARBA00006500"/>
    </source>
</evidence>
<organism evidence="10 11">
    <name type="scientific">Rhodohalobacter mucosus</name>
    <dbReference type="NCBI Taxonomy" id="2079485"/>
    <lineage>
        <taxon>Bacteria</taxon>
        <taxon>Pseudomonadati</taxon>
        <taxon>Balneolota</taxon>
        <taxon>Balneolia</taxon>
        <taxon>Balneolales</taxon>
        <taxon>Balneolaceae</taxon>
        <taxon>Rhodohalobacter</taxon>
    </lineage>
</organism>
<evidence type="ECO:0000313" key="11">
    <source>
        <dbReference type="Proteomes" id="UP000245533"/>
    </source>
</evidence>
<dbReference type="AlphaFoldDB" id="A0A316U227"/>
<evidence type="ECO:0000256" key="7">
    <source>
        <dbReference type="ARBA" id="ARBA00023160"/>
    </source>
</evidence>
<dbReference type="OrthoDB" id="9801517at2"/>
<dbReference type="GO" id="GO:0016297">
    <property type="term" value="F:fatty acyl-[ACP] hydrolase activity"/>
    <property type="evidence" value="ECO:0007669"/>
    <property type="project" value="InterPro"/>
</dbReference>
<dbReference type="EMBL" id="QGGB01000005">
    <property type="protein sequence ID" value="PWN07146.1"/>
    <property type="molecule type" value="Genomic_DNA"/>
</dbReference>
<proteinExistence type="inferred from homology"/>
<keyword evidence="3" id="KW-0378">Hydrolase</keyword>
<protein>
    <submittedName>
        <fullName evidence="10">Acyl-[acyl-carrier-protein] thioesterase</fullName>
    </submittedName>
</protein>
<feature type="domain" description="Acyl-ACP thioesterase-like C-terminal" evidence="9">
    <location>
        <begin position="173"/>
        <end position="244"/>
    </location>
</feature>
<evidence type="ECO:0000256" key="3">
    <source>
        <dbReference type="ARBA" id="ARBA00022801"/>
    </source>
</evidence>
<evidence type="ECO:0000256" key="5">
    <source>
        <dbReference type="ARBA" id="ARBA00022946"/>
    </source>
</evidence>
<evidence type="ECO:0000256" key="2">
    <source>
        <dbReference type="ARBA" id="ARBA00022516"/>
    </source>
</evidence>
<dbReference type="Pfam" id="PF01643">
    <property type="entry name" value="Acyl-ACP_TE"/>
    <property type="match status" value="1"/>
</dbReference>
<comment type="similarity">
    <text evidence="1">Belongs to the acyl-ACP thioesterase family.</text>
</comment>
<dbReference type="SUPFAM" id="SSF54637">
    <property type="entry name" value="Thioesterase/thiol ester dehydrase-isomerase"/>
    <property type="match status" value="2"/>
</dbReference>
<dbReference type="Gene3D" id="3.10.129.10">
    <property type="entry name" value="Hotdog Thioesterase"/>
    <property type="match status" value="1"/>
</dbReference>
<dbReference type="CDD" id="cd00586">
    <property type="entry name" value="4HBT"/>
    <property type="match status" value="1"/>
</dbReference>
<dbReference type="RefSeq" id="WP_109646495.1">
    <property type="nucleotide sequence ID" value="NZ_QGGB01000005.1"/>
</dbReference>
<dbReference type="InterPro" id="IPR049427">
    <property type="entry name" value="Acyl-ACP_TE_C"/>
</dbReference>